<dbReference type="Gene3D" id="3.40.50.2000">
    <property type="entry name" value="Glycogen Phosphorylase B"/>
    <property type="match status" value="1"/>
</dbReference>
<organism evidence="1">
    <name type="scientific">Emiliania huxleyi</name>
    <name type="common">Coccolithophore</name>
    <name type="synonym">Pontosphaera huxleyi</name>
    <dbReference type="NCBI Taxonomy" id="2903"/>
    <lineage>
        <taxon>Eukaryota</taxon>
        <taxon>Haptista</taxon>
        <taxon>Haptophyta</taxon>
        <taxon>Prymnesiophyceae</taxon>
        <taxon>Isochrysidales</taxon>
        <taxon>Noelaerhabdaceae</taxon>
        <taxon>Emiliania</taxon>
    </lineage>
</organism>
<dbReference type="AlphaFoldDB" id="A0A7S3SMV5"/>
<evidence type="ECO:0008006" key="2">
    <source>
        <dbReference type="Google" id="ProtNLM"/>
    </source>
</evidence>
<evidence type="ECO:0000313" key="1">
    <source>
        <dbReference type="EMBL" id="CAE0559471.1"/>
    </source>
</evidence>
<dbReference type="SUPFAM" id="SSF53756">
    <property type="entry name" value="UDP-Glycosyltransferase/glycogen phosphorylase"/>
    <property type="match status" value="1"/>
</dbReference>
<proteinExistence type="predicted"/>
<sequence>MQTSAKLNEEKAPGCADGCKSVITCWKPCLYSQPQIALAPLVKTQAACVTGVKEPQPLAYAPGTGRFVIGFCGSGTGHLTQSLAVLRMLQARGMTLAGIVFDTDATQKMVQETLEPLGVPLLQLPAIKLVDPKKGMVPTVVTLHSVVTGVGKLRGMYPQLVSFFVDAKAEYIFNFWHTTLAFFLRSHPPPPGVRISNVAPQFALSSLDVRDLGFWEIVGKSTIDAMAALIAQTGPCLSLSARPQPNSLPPILEVPAAVTSFSSRLILCYFLAQPDAVRLERLLAQFSISGVEIHCFTTAPLTPPAGRPLALESHAKQRALFKHYFDRCTGIICSTGNETIWEAVCRGVPVLTVPTSGHPEQMMNARIHGRAFPASVRAVSRVRIEDVRWLVDFKPSEESIAESSALRERATTFDAEGARLLCGA</sequence>
<dbReference type="EMBL" id="HBIR01030466">
    <property type="protein sequence ID" value="CAE0559471.1"/>
    <property type="molecule type" value="Transcribed_RNA"/>
</dbReference>
<accession>A0A7S3SMV5</accession>
<gene>
    <name evidence="1" type="ORF">EHUX00137_LOCUS23598</name>
</gene>
<name>A0A7S3SMV5_EMIHU</name>
<protein>
    <recommendedName>
        <fullName evidence="2">Glycosyl transferase family 28 C-terminal domain-containing protein</fullName>
    </recommendedName>
</protein>
<reference evidence="1" key="1">
    <citation type="submission" date="2021-01" db="EMBL/GenBank/DDBJ databases">
        <authorList>
            <person name="Corre E."/>
            <person name="Pelletier E."/>
            <person name="Niang G."/>
            <person name="Scheremetjew M."/>
            <person name="Finn R."/>
            <person name="Kale V."/>
            <person name="Holt S."/>
            <person name="Cochrane G."/>
            <person name="Meng A."/>
            <person name="Brown T."/>
            <person name="Cohen L."/>
        </authorList>
    </citation>
    <scope>NUCLEOTIDE SEQUENCE</scope>
    <source>
        <strain evidence="1">379</strain>
    </source>
</reference>